<dbReference type="RefSeq" id="WP_342112630.1">
    <property type="nucleotide sequence ID" value="NZ_JBCAUN010000001.1"/>
</dbReference>
<accession>A0ABU9W3D9</accession>
<protein>
    <submittedName>
        <fullName evidence="4">LysM peptidoglycan-binding domain-containing protein</fullName>
    </submittedName>
</protein>
<name>A0ABU9W3D9_9MICO</name>
<dbReference type="PROSITE" id="PS51782">
    <property type="entry name" value="LYSM"/>
    <property type="match status" value="3"/>
</dbReference>
<gene>
    <name evidence="4" type="ORF">WJX64_06400</name>
</gene>
<dbReference type="Pfam" id="PF01476">
    <property type="entry name" value="LysM"/>
    <property type="match status" value="3"/>
</dbReference>
<feature type="compositionally biased region" description="Polar residues" evidence="1">
    <location>
        <begin position="32"/>
        <end position="41"/>
    </location>
</feature>
<feature type="domain" description="LysM" evidence="3">
    <location>
        <begin position="121"/>
        <end position="165"/>
    </location>
</feature>
<evidence type="ECO:0000313" key="4">
    <source>
        <dbReference type="EMBL" id="MEN1946165.1"/>
    </source>
</evidence>
<feature type="chain" id="PRO_5045138190" evidence="2">
    <location>
        <begin position="25"/>
        <end position="392"/>
    </location>
</feature>
<dbReference type="Proteomes" id="UP001425155">
    <property type="component" value="Unassembled WGS sequence"/>
</dbReference>
<dbReference type="PANTHER" id="PTHR33734:SF22">
    <property type="entry name" value="MEMBRANE-BOUND LYTIC MUREIN TRANSGLYCOSYLASE D"/>
    <property type="match status" value="1"/>
</dbReference>
<feature type="domain" description="LysM" evidence="3">
    <location>
        <begin position="55"/>
        <end position="99"/>
    </location>
</feature>
<dbReference type="SMART" id="SM00257">
    <property type="entry name" value="LysM"/>
    <property type="match status" value="3"/>
</dbReference>
<dbReference type="SUPFAM" id="SSF54106">
    <property type="entry name" value="LysM domain"/>
    <property type="match status" value="3"/>
</dbReference>
<sequence>MSLAPVAIASAIAMTLGGTAPVTATPAKRMVQPSSNRSAQATPAAVSVHTANPPATYTVVAGDTVSGLAERFGLETGAILALNGLDRSSLIFPGQGLVLVASPQAAPKPAAPKAADTSTGPTHTVVAGDTVSGIAAAAGLSTQQVLDANGLAWSSVILPGQKLRLSGSASTTAAAPVAPVAQAVTPVAQAAPVEVHTVVAGDTISDIAASAGQSIQAILDANKLDWSSYIVPGQQIVIPSPPSPEAARSAVKAGRIAELSDSMRTNAATIVAVGRELGVSDQGIVVALAAAAQESGLENVDYGDRDSLGLFQQRPSTGWGTPAEVRDPLRAAKAFFGGSANPNPGRTRGLLDVAGWEKMTVTQAAQAVQISAYPDAYAKWEPSARAWLAILG</sequence>
<keyword evidence="2" id="KW-0732">Signal</keyword>
<feature type="signal peptide" evidence="2">
    <location>
        <begin position="1"/>
        <end position="24"/>
    </location>
</feature>
<organism evidence="4 5">
    <name type="scientific">Leifsonia stereocauli</name>
    <dbReference type="NCBI Taxonomy" id="3134136"/>
    <lineage>
        <taxon>Bacteria</taxon>
        <taxon>Bacillati</taxon>
        <taxon>Actinomycetota</taxon>
        <taxon>Actinomycetes</taxon>
        <taxon>Micrococcales</taxon>
        <taxon>Microbacteriaceae</taxon>
        <taxon>Leifsonia</taxon>
    </lineage>
</organism>
<dbReference type="CDD" id="cd00118">
    <property type="entry name" value="LysM"/>
    <property type="match status" value="3"/>
</dbReference>
<dbReference type="EMBL" id="JBCLVG010000001">
    <property type="protein sequence ID" value="MEN1946165.1"/>
    <property type="molecule type" value="Genomic_DNA"/>
</dbReference>
<dbReference type="InterPro" id="IPR036779">
    <property type="entry name" value="LysM_dom_sf"/>
</dbReference>
<evidence type="ECO:0000256" key="2">
    <source>
        <dbReference type="SAM" id="SignalP"/>
    </source>
</evidence>
<comment type="caution">
    <text evidence="4">The sequence shown here is derived from an EMBL/GenBank/DDBJ whole genome shotgun (WGS) entry which is preliminary data.</text>
</comment>
<keyword evidence="5" id="KW-1185">Reference proteome</keyword>
<reference evidence="4 5" key="1">
    <citation type="submission" date="2024-03" db="EMBL/GenBank/DDBJ databases">
        <title>YIM 134122 draft genome.</title>
        <authorList>
            <person name="Zuo S."/>
            <person name="Xiong L."/>
        </authorList>
    </citation>
    <scope>NUCLEOTIDE SEQUENCE [LARGE SCALE GENOMIC DNA]</scope>
    <source>
        <strain evidence="4 5">YIM 134122</strain>
    </source>
</reference>
<feature type="domain" description="LysM" evidence="3">
    <location>
        <begin position="194"/>
        <end position="238"/>
    </location>
</feature>
<proteinExistence type="predicted"/>
<evidence type="ECO:0000259" key="3">
    <source>
        <dbReference type="PROSITE" id="PS51782"/>
    </source>
</evidence>
<evidence type="ECO:0000313" key="5">
    <source>
        <dbReference type="Proteomes" id="UP001425155"/>
    </source>
</evidence>
<dbReference type="InterPro" id="IPR018392">
    <property type="entry name" value="LysM"/>
</dbReference>
<evidence type="ECO:0000256" key="1">
    <source>
        <dbReference type="SAM" id="MobiDB-lite"/>
    </source>
</evidence>
<dbReference type="PANTHER" id="PTHR33734">
    <property type="entry name" value="LYSM DOMAIN-CONTAINING GPI-ANCHORED PROTEIN 2"/>
    <property type="match status" value="1"/>
</dbReference>
<dbReference type="Gene3D" id="3.10.350.10">
    <property type="entry name" value="LysM domain"/>
    <property type="match status" value="3"/>
</dbReference>
<feature type="region of interest" description="Disordered" evidence="1">
    <location>
        <begin position="27"/>
        <end position="47"/>
    </location>
</feature>